<gene>
    <name evidence="9" type="ORF">ASZ90_008724</name>
</gene>
<keyword evidence="1" id="KW-0597">Phosphoprotein</keyword>
<keyword evidence="7" id="KW-0812">Transmembrane</keyword>
<dbReference type="Gene3D" id="3.30.565.10">
    <property type="entry name" value="Histidine kinase-like ATPase, C-terminal domain"/>
    <property type="match status" value="1"/>
</dbReference>
<evidence type="ECO:0000256" key="1">
    <source>
        <dbReference type="ARBA" id="ARBA00022553"/>
    </source>
</evidence>
<reference evidence="9" key="1">
    <citation type="journal article" date="2015" name="Proc. Natl. Acad. Sci. U.S.A.">
        <title>Networks of energetic and metabolic interactions define dynamics in microbial communities.</title>
        <authorList>
            <person name="Embree M."/>
            <person name="Liu J.K."/>
            <person name="Al-Bassam M.M."/>
            <person name="Zengler K."/>
        </authorList>
    </citation>
    <scope>NUCLEOTIDE SEQUENCE</scope>
</reference>
<dbReference type="CDD" id="cd00082">
    <property type="entry name" value="HisKA"/>
    <property type="match status" value="1"/>
</dbReference>
<comment type="caution">
    <text evidence="9">The sequence shown here is derived from an EMBL/GenBank/DDBJ whole genome shotgun (WGS) entry which is preliminary data.</text>
</comment>
<protein>
    <submittedName>
        <fullName evidence="9">Flagellar sensor histidine kinase fleS</fullName>
    </submittedName>
</protein>
<evidence type="ECO:0000256" key="7">
    <source>
        <dbReference type="SAM" id="Phobius"/>
    </source>
</evidence>
<dbReference type="InterPro" id="IPR005467">
    <property type="entry name" value="His_kinase_dom"/>
</dbReference>
<dbReference type="SUPFAM" id="SSF55874">
    <property type="entry name" value="ATPase domain of HSP90 chaperone/DNA topoisomerase II/histidine kinase"/>
    <property type="match status" value="1"/>
</dbReference>
<keyword evidence="9" id="KW-0969">Cilium</keyword>
<dbReference type="PANTHER" id="PTHR43065:SF10">
    <property type="entry name" value="PEROXIDE STRESS-ACTIVATED HISTIDINE KINASE MAK3"/>
    <property type="match status" value="1"/>
</dbReference>
<dbReference type="SUPFAM" id="SSF47384">
    <property type="entry name" value="Homodimeric domain of signal transducing histidine kinase"/>
    <property type="match status" value="1"/>
</dbReference>
<organism evidence="9">
    <name type="scientific">hydrocarbon metagenome</name>
    <dbReference type="NCBI Taxonomy" id="938273"/>
    <lineage>
        <taxon>unclassified sequences</taxon>
        <taxon>metagenomes</taxon>
        <taxon>ecological metagenomes</taxon>
    </lineage>
</organism>
<dbReference type="InterPro" id="IPR036097">
    <property type="entry name" value="HisK_dim/P_sf"/>
</dbReference>
<keyword evidence="4 9" id="KW-0418">Kinase</keyword>
<dbReference type="GO" id="GO:0000155">
    <property type="term" value="F:phosphorelay sensor kinase activity"/>
    <property type="evidence" value="ECO:0007669"/>
    <property type="project" value="InterPro"/>
</dbReference>
<keyword evidence="7" id="KW-1133">Transmembrane helix</keyword>
<dbReference type="PROSITE" id="PS50109">
    <property type="entry name" value="HIS_KIN"/>
    <property type="match status" value="1"/>
</dbReference>
<keyword evidence="9" id="KW-0966">Cell projection</keyword>
<dbReference type="AlphaFoldDB" id="A0A0W8FKT0"/>
<feature type="transmembrane region" description="Helical" evidence="7">
    <location>
        <begin position="89"/>
        <end position="107"/>
    </location>
</feature>
<evidence type="ECO:0000256" key="3">
    <source>
        <dbReference type="ARBA" id="ARBA00022741"/>
    </source>
</evidence>
<feature type="transmembrane region" description="Helical" evidence="7">
    <location>
        <begin position="148"/>
        <end position="170"/>
    </location>
</feature>
<keyword evidence="9" id="KW-0282">Flagellum</keyword>
<dbReference type="InterPro" id="IPR003594">
    <property type="entry name" value="HATPase_dom"/>
</dbReference>
<proteinExistence type="predicted"/>
<evidence type="ECO:0000256" key="6">
    <source>
        <dbReference type="ARBA" id="ARBA00023012"/>
    </source>
</evidence>
<keyword evidence="6" id="KW-0902">Two-component regulatory system</keyword>
<dbReference type="Pfam" id="PF00512">
    <property type="entry name" value="HisKA"/>
    <property type="match status" value="1"/>
</dbReference>
<keyword evidence="3" id="KW-0547">Nucleotide-binding</keyword>
<keyword evidence="7" id="KW-0472">Membrane</keyword>
<feature type="transmembrane region" description="Helical" evidence="7">
    <location>
        <begin position="176"/>
        <end position="196"/>
    </location>
</feature>
<evidence type="ECO:0000256" key="2">
    <source>
        <dbReference type="ARBA" id="ARBA00022679"/>
    </source>
</evidence>
<dbReference type="GO" id="GO:0005524">
    <property type="term" value="F:ATP binding"/>
    <property type="evidence" value="ECO:0007669"/>
    <property type="project" value="UniProtKB-KW"/>
</dbReference>
<dbReference type="InterPro" id="IPR003661">
    <property type="entry name" value="HisK_dim/P_dom"/>
</dbReference>
<dbReference type="InterPro" id="IPR004358">
    <property type="entry name" value="Sig_transdc_His_kin-like_C"/>
</dbReference>
<feature type="domain" description="Histidine kinase" evidence="8">
    <location>
        <begin position="296"/>
        <end position="506"/>
    </location>
</feature>
<dbReference type="SMART" id="SM00387">
    <property type="entry name" value="HATPase_c"/>
    <property type="match status" value="1"/>
</dbReference>
<feature type="transmembrane region" description="Helical" evidence="7">
    <location>
        <begin position="235"/>
        <end position="253"/>
    </location>
</feature>
<sequence>MDTFILAATSFTISVSLMITGRKDRMQSSFSRLCAAVFISQGAISVESIFHFGFLQKISYLGTLAIAPLALGFFRYLTRTKSLISLRMFVLFTLASLCAAVCVFTPLSSGVYFNAVITSYMFFALVLCYAALLWHTNKLPSGNEKKRFGYLLFVCPVALILGHMHLLNYWGFNLPVVKGTASSVLLYFVLLVIAYPQLRELHDFFARWLIIFVNTVTGAVIFYFATLFFNGTPPTIMGLLLAAFLISLSFSPMKMILRKIFSYFYPDSKDVFTSLYEFDEKLEREKALMLAEMAPVVAHEIRNPLGSIKGAAQYLKSEASTQEQQELLNVIVEGTDRLNNVVSQLIDYARPYKLNLRYQNINLVIKKAVSIIAANKLVEKIAIVQDLDENIPEVKIDEQQFIQVILNIALNAIESMPQRGTLTFRTSGEELESEGMITVTIRDTGIGINNKEIKDIFKPFFTTKERGTGLGLAICQKIIKEHGGNIGVESVSSQGTVFSIRLKAAE</sequence>
<feature type="transmembrane region" description="Helical" evidence="7">
    <location>
        <begin position="58"/>
        <end position="77"/>
    </location>
</feature>
<evidence type="ECO:0000256" key="5">
    <source>
        <dbReference type="ARBA" id="ARBA00022840"/>
    </source>
</evidence>
<feature type="transmembrane region" description="Helical" evidence="7">
    <location>
        <begin position="6"/>
        <end position="21"/>
    </location>
</feature>
<evidence type="ECO:0000313" key="9">
    <source>
        <dbReference type="EMBL" id="KUG21504.1"/>
    </source>
</evidence>
<feature type="transmembrane region" description="Helical" evidence="7">
    <location>
        <begin position="113"/>
        <end position="136"/>
    </location>
</feature>
<dbReference type="InterPro" id="IPR036890">
    <property type="entry name" value="HATPase_C_sf"/>
</dbReference>
<feature type="transmembrane region" description="Helical" evidence="7">
    <location>
        <begin position="208"/>
        <end position="229"/>
    </location>
</feature>
<dbReference type="SMART" id="SM00388">
    <property type="entry name" value="HisKA"/>
    <property type="match status" value="1"/>
</dbReference>
<dbReference type="PANTHER" id="PTHR43065">
    <property type="entry name" value="SENSOR HISTIDINE KINASE"/>
    <property type="match status" value="1"/>
</dbReference>
<dbReference type="EMBL" id="LNQE01001056">
    <property type="protein sequence ID" value="KUG21504.1"/>
    <property type="molecule type" value="Genomic_DNA"/>
</dbReference>
<feature type="transmembrane region" description="Helical" evidence="7">
    <location>
        <begin position="33"/>
        <end position="52"/>
    </location>
</feature>
<keyword evidence="5" id="KW-0067">ATP-binding</keyword>
<evidence type="ECO:0000256" key="4">
    <source>
        <dbReference type="ARBA" id="ARBA00022777"/>
    </source>
</evidence>
<name>A0A0W8FKT0_9ZZZZ</name>
<dbReference type="Pfam" id="PF02518">
    <property type="entry name" value="HATPase_c"/>
    <property type="match status" value="1"/>
</dbReference>
<accession>A0A0W8FKT0</accession>
<evidence type="ECO:0000259" key="8">
    <source>
        <dbReference type="PROSITE" id="PS50109"/>
    </source>
</evidence>
<dbReference type="PRINTS" id="PR00344">
    <property type="entry name" value="BCTRLSENSOR"/>
</dbReference>
<keyword evidence="2" id="KW-0808">Transferase</keyword>
<dbReference type="Gene3D" id="1.10.287.130">
    <property type="match status" value="1"/>
</dbReference>